<name>A0A317XR65_9BASI</name>
<keyword evidence="3" id="KW-1185">Reference proteome</keyword>
<accession>A0A317XR65</accession>
<dbReference type="InParanoid" id="A0A317XR65"/>
<evidence type="ECO:0000313" key="3">
    <source>
        <dbReference type="Proteomes" id="UP000246740"/>
    </source>
</evidence>
<gene>
    <name evidence="2" type="ORF">BCV70DRAFT_108067</name>
</gene>
<evidence type="ECO:0000313" key="2">
    <source>
        <dbReference type="EMBL" id="PWZ00293.1"/>
    </source>
</evidence>
<evidence type="ECO:0008006" key="4">
    <source>
        <dbReference type="Google" id="ProtNLM"/>
    </source>
</evidence>
<dbReference type="Proteomes" id="UP000246740">
    <property type="component" value="Unassembled WGS sequence"/>
</dbReference>
<sequence length="100" mass="11038">MTWRLLGQSAGLWQLLVAAWLTIPVSQRWHTQLGASCPPPSSFTCSCWAELGSVAVSIPTLKFLLCTAPAPAPLPPFLFAKWSPYLIRTATVLLLRLLQY</sequence>
<evidence type="ECO:0000256" key="1">
    <source>
        <dbReference type="SAM" id="SignalP"/>
    </source>
</evidence>
<proteinExistence type="predicted"/>
<organism evidence="2 3">
    <name type="scientific">Testicularia cyperi</name>
    <dbReference type="NCBI Taxonomy" id="1882483"/>
    <lineage>
        <taxon>Eukaryota</taxon>
        <taxon>Fungi</taxon>
        <taxon>Dikarya</taxon>
        <taxon>Basidiomycota</taxon>
        <taxon>Ustilaginomycotina</taxon>
        <taxon>Ustilaginomycetes</taxon>
        <taxon>Ustilaginales</taxon>
        <taxon>Anthracoideaceae</taxon>
        <taxon>Testicularia</taxon>
    </lineage>
</organism>
<reference evidence="2 3" key="1">
    <citation type="journal article" date="2018" name="Mol. Biol. Evol.">
        <title>Broad Genomic Sampling Reveals a Smut Pathogenic Ancestry of the Fungal Clade Ustilaginomycotina.</title>
        <authorList>
            <person name="Kijpornyongpan T."/>
            <person name="Mondo S.J."/>
            <person name="Barry K."/>
            <person name="Sandor L."/>
            <person name="Lee J."/>
            <person name="Lipzen A."/>
            <person name="Pangilinan J."/>
            <person name="LaButti K."/>
            <person name="Hainaut M."/>
            <person name="Henrissat B."/>
            <person name="Grigoriev I.V."/>
            <person name="Spatafora J.W."/>
            <person name="Aime M.C."/>
        </authorList>
    </citation>
    <scope>NUCLEOTIDE SEQUENCE [LARGE SCALE GENOMIC DNA]</scope>
    <source>
        <strain evidence="2 3">MCA 3645</strain>
    </source>
</reference>
<feature type="signal peptide" evidence="1">
    <location>
        <begin position="1"/>
        <end position="27"/>
    </location>
</feature>
<dbReference type="EMBL" id="KZ819193">
    <property type="protein sequence ID" value="PWZ00293.1"/>
    <property type="molecule type" value="Genomic_DNA"/>
</dbReference>
<feature type="chain" id="PRO_5016429981" description="Secreted protein" evidence="1">
    <location>
        <begin position="28"/>
        <end position="100"/>
    </location>
</feature>
<protein>
    <recommendedName>
        <fullName evidence="4">Secreted protein</fullName>
    </recommendedName>
</protein>
<dbReference type="AlphaFoldDB" id="A0A317XR65"/>
<keyword evidence="1" id="KW-0732">Signal</keyword>